<keyword evidence="3" id="KW-1185">Reference proteome</keyword>
<evidence type="ECO:0000313" key="3">
    <source>
        <dbReference type="Proteomes" id="UP000051217"/>
    </source>
</evidence>
<protein>
    <submittedName>
        <fullName evidence="2">Plasmid replication protein</fullName>
    </submittedName>
</protein>
<accession>A0ABR5PJ86</accession>
<dbReference type="EMBL" id="AZFI01000168">
    <property type="protein sequence ID" value="KRM23781.1"/>
    <property type="molecule type" value="Genomic_DNA"/>
</dbReference>
<proteinExistence type="predicted"/>
<name>A0ABR5PJ86_9LACO</name>
<evidence type="ECO:0000313" key="2">
    <source>
        <dbReference type="EMBL" id="KRM23781.1"/>
    </source>
</evidence>
<comment type="caution">
    <text evidence="2">The sequence shown here is derived from an EMBL/GenBank/DDBJ whole genome shotgun (WGS) entry which is preliminary data.</text>
</comment>
<dbReference type="Pfam" id="PF08708">
    <property type="entry name" value="PriCT_1"/>
    <property type="match status" value="1"/>
</dbReference>
<evidence type="ECO:0000259" key="1">
    <source>
        <dbReference type="Pfam" id="PF08708"/>
    </source>
</evidence>
<organism evidence="2 3">
    <name type="scientific">Ligilactobacillus acidipiscis DSM 15836</name>
    <dbReference type="NCBI Taxonomy" id="1423716"/>
    <lineage>
        <taxon>Bacteria</taxon>
        <taxon>Bacillati</taxon>
        <taxon>Bacillota</taxon>
        <taxon>Bacilli</taxon>
        <taxon>Lactobacillales</taxon>
        <taxon>Lactobacillaceae</taxon>
        <taxon>Ligilactobacillus</taxon>
    </lineage>
</organism>
<gene>
    <name evidence="2" type="ORF">FC65_GL000636</name>
</gene>
<feature type="domain" description="Primase C-terminal 1" evidence="1">
    <location>
        <begin position="282"/>
        <end position="329"/>
    </location>
</feature>
<dbReference type="InterPro" id="IPR014820">
    <property type="entry name" value="PriCT_1"/>
</dbReference>
<sequence length="499" mass="58108">MGGEKMEEQQIREIFRRVLHGGLKEFKVRNSKVKALEPVPTHKKGAIAGFFSKASMAQDRGVVFTSLEGLEEKAARLSHWTPNVYNYLTYVEPQKKHLKGHQENNLSQLNTFVVDLDFKDAETAKKMQEKVFQVLTIADIFLPTLVLATDKGYHVYYVLDEPVYLKRHANQQLPALNAAKKIANNIKQYLQQKLFAVDVGCNNFGIFRIPHKDNVIFYEPWFTVNFAEIMTWSKEFTQREQKKTKTRIILRSNRVKGYLKQIKQPWFKSLLQVTDIRPGEGLGRHNTIFTLALACYSSEMAEQRCFDLLDEFNSRLKQPIENKDVVKSVHDAFSGRYSGASRAYIRELTSHWLSEDPKNKISPQNWYKHKKKRKDRIYSHQHEWEEDLLDLLNNQITADGFVCLSMRKIKEKMGISLASLDRVLKSLRENKKIFYRPGQGRKAAQIATVTTILKYLQKQKTMMTTQYHAYLKKWLDLIPKYKKDNLVHHSSVSLIDDTS</sequence>
<reference evidence="2 3" key="1">
    <citation type="journal article" date="2015" name="Genome Announc.">
        <title>Expanding the biotechnology potential of lactobacilli through comparative genomics of 213 strains and associated genera.</title>
        <authorList>
            <person name="Sun Z."/>
            <person name="Harris H.M."/>
            <person name="McCann A."/>
            <person name="Guo C."/>
            <person name="Argimon S."/>
            <person name="Zhang W."/>
            <person name="Yang X."/>
            <person name="Jeffery I.B."/>
            <person name="Cooney J.C."/>
            <person name="Kagawa T.F."/>
            <person name="Liu W."/>
            <person name="Song Y."/>
            <person name="Salvetti E."/>
            <person name="Wrobel A."/>
            <person name="Rasinkangas P."/>
            <person name="Parkhill J."/>
            <person name="Rea M.C."/>
            <person name="O'Sullivan O."/>
            <person name="Ritari J."/>
            <person name="Douillard F.P."/>
            <person name="Paul Ross R."/>
            <person name="Yang R."/>
            <person name="Briner A.E."/>
            <person name="Felis G.E."/>
            <person name="de Vos W.M."/>
            <person name="Barrangou R."/>
            <person name="Klaenhammer T.R."/>
            <person name="Caufield P.W."/>
            <person name="Cui Y."/>
            <person name="Zhang H."/>
            <person name="O'Toole P.W."/>
        </authorList>
    </citation>
    <scope>NUCLEOTIDE SEQUENCE [LARGE SCALE GENOMIC DNA]</scope>
    <source>
        <strain evidence="2 3">DSM 15836</strain>
    </source>
</reference>
<dbReference type="Proteomes" id="UP000051217">
    <property type="component" value="Unassembled WGS sequence"/>
</dbReference>